<dbReference type="Proteomes" id="UP001500784">
    <property type="component" value="Unassembled WGS sequence"/>
</dbReference>
<evidence type="ECO:0000313" key="4">
    <source>
        <dbReference type="Proteomes" id="UP001500784"/>
    </source>
</evidence>
<feature type="transmembrane region" description="Helical" evidence="2">
    <location>
        <begin position="284"/>
        <end position="307"/>
    </location>
</feature>
<dbReference type="RefSeq" id="WP_211372322.1">
    <property type="nucleotide sequence ID" value="NZ_BAAALV010000002.1"/>
</dbReference>
<dbReference type="EMBL" id="BAAALV010000002">
    <property type="protein sequence ID" value="GAA1907475.1"/>
    <property type="molecule type" value="Genomic_DNA"/>
</dbReference>
<reference evidence="3 4" key="1">
    <citation type="journal article" date="2019" name="Int. J. Syst. Evol. Microbiol.">
        <title>The Global Catalogue of Microorganisms (GCM) 10K type strain sequencing project: providing services to taxonomists for standard genome sequencing and annotation.</title>
        <authorList>
            <consortium name="The Broad Institute Genomics Platform"/>
            <consortium name="The Broad Institute Genome Sequencing Center for Infectious Disease"/>
            <person name="Wu L."/>
            <person name="Ma J."/>
        </authorList>
    </citation>
    <scope>NUCLEOTIDE SEQUENCE [LARGE SCALE GENOMIC DNA]</scope>
    <source>
        <strain evidence="3 4">JCM 13316</strain>
    </source>
</reference>
<dbReference type="InterPro" id="IPR011701">
    <property type="entry name" value="MFS"/>
</dbReference>
<keyword evidence="4" id="KW-1185">Reference proteome</keyword>
<keyword evidence="2" id="KW-0472">Membrane</keyword>
<feature type="transmembrane region" description="Helical" evidence="2">
    <location>
        <begin position="94"/>
        <end position="116"/>
    </location>
</feature>
<protein>
    <submittedName>
        <fullName evidence="3">YbfB/YjiJ family MFS transporter</fullName>
    </submittedName>
</protein>
<dbReference type="Gene3D" id="1.20.1250.20">
    <property type="entry name" value="MFS general substrate transporter like domains"/>
    <property type="match status" value="1"/>
</dbReference>
<feature type="transmembrane region" description="Helical" evidence="2">
    <location>
        <begin position="193"/>
        <end position="217"/>
    </location>
</feature>
<feature type="transmembrane region" description="Helical" evidence="2">
    <location>
        <begin position="229"/>
        <end position="248"/>
    </location>
</feature>
<feature type="transmembrane region" description="Helical" evidence="2">
    <location>
        <begin position="70"/>
        <end position="88"/>
    </location>
</feature>
<feature type="compositionally biased region" description="Pro residues" evidence="1">
    <location>
        <begin position="351"/>
        <end position="363"/>
    </location>
</feature>
<organism evidence="3 4">
    <name type="scientific">Arthrobacter gandavensis</name>
    <dbReference type="NCBI Taxonomy" id="169960"/>
    <lineage>
        <taxon>Bacteria</taxon>
        <taxon>Bacillati</taxon>
        <taxon>Actinomycetota</taxon>
        <taxon>Actinomycetes</taxon>
        <taxon>Micrococcales</taxon>
        <taxon>Micrococcaceae</taxon>
        <taxon>Arthrobacter</taxon>
    </lineage>
</organism>
<feature type="region of interest" description="Disordered" evidence="1">
    <location>
        <begin position="322"/>
        <end position="392"/>
    </location>
</feature>
<dbReference type="Pfam" id="PF07690">
    <property type="entry name" value="MFS_1"/>
    <property type="match status" value="1"/>
</dbReference>
<comment type="caution">
    <text evidence="3">The sequence shown here is derived from an EMBL/GenBank/DDBJ whole genome shotgun (WGS) entry which is preliminary data.</text>
</comment>
<feature type="transmembrane region" description="Helical" evidence="2">
    <location>
        <begin position="128"/>
        <end position="150"/>
    </location>
</feature>
<dbReference type="SUPFAM" id="SSF103473">
    <property type="entry name" value="MFS general substrate transporter"/>
    <property type="match status" value="1"/>
</dbReference>
<evidence type="ECO:0000313" key="3">
    <source>
        <dbReference type="EMBL" id="GAA1907475.1"/>
    </source>
</evidence>
<keyword evidence="2" id="KW-1133">Transmembrane helix</keyword>
<gene>
    <name evidence="3" type="ORF">GCM10009688_09350</name>
</gene>
<keyword evidence="2" id="KW-0812">Transmembrane</keyword>
<name>A0ABN2NYY2_9MICC</name>
<dbReference type="InterPro" id="IPR036259">
    <property type="entry name" value="MFS_trans_sf"/>
</dbReference>
<evidence type="ECO:0000256" key="2">
    <source>
        <dbReference type="SAM" id="Phobius"/>
    </source>
</evidence>
<sequence>MRWKLVASGLALIAATYGLARFGYGLFLPRFAEAFDMGPGLSGAIQAGSFLSYCVTALLAARLGSRPRLVIVLAGATAALGAAGVAAAPNAEVLAAAVVLAGAGAGFATPGLVTLIESNVESRRQENAQTIVNSGTGAGLVAAGSLLILVGSHWRLGWAAIAAVVILATGATLRSDRKKKPAAPAPAPGRKELVLLGRPLVAAGLAGASSAAVWTFGRTVLAEGRETELYSIGAWMVLGAFGVLGAGAGRIVQAWSLRTAWTVTTLPMAGATMLMGAFPGTAAAAYAAAALFGASYIAMSGVLIVWASGLCRSRPPPERLPSLLRSPWARPPDQSALGPCSRRMRRWEPSASPPPSGFLPSSPPGSVDAPLPNIRTTPSPFHRDDRNCPIPR</sequence>
<evidence type="ECO:0000256" key="1">
    <source>
        <dbReference type="SAM" id="MobiDB-lite"/>
    </source>
</evidence>
<proteinExistence type="predicted"/>
<feature type="transmembrane region" description="Helical" evidence="2">
    <location>
        <begin position="260"/>
        <end position="278"/>
    </location>
</feature>
<accession>A0ABN2NYY2</accession>
<feature type="compositionally biased region" description="Basic and acidic residues" evidence="1">
    <location>
        <begin position="381"/>
        <end position="392"/>
    </location>
</feature>
<feature type="transmembrane region" description="Helical" evidence="2">
    <location>
        <begin position="44"/>
        <end position="63"/>
    </location>
</feature>
<feature type="transmembrane region" description="Helical" evidence="2">
    <location>
        <begin position="156"/>
        <end position="173"/>
    </location>
</feature>